<evidence type="ECO:0000256" key="2">
    <source>
        <dbReference type="ARBA" id="ARBA00007733"/>
    </source>
</evidence>
<dbReference type="InterPro" id="IPR044145">
    <property type="entry name" value="IF2_II"/>
</dbReference>
<evidence type="ECO:0000256" key="7">
    <source>
        <dbReference type="ARBA" id="ARBA00022917"/>
    </source>
</evidence>
<feature type="compositionally biased region" description="Low complexity" evidence="12">
    <location>
        <begin position="72"/>
        <end position="81"/>
    </location>
</feature>
<gene>
    <name evidence="9" type="primary">infB</name>
    <name evidence="14" type="ORF">D5018_15990</name>
</gene>
<feature type="region of interest" description="Disordered" evidence="12">
    <location>
        <begin position="50"/>
        <end position="298"/>
    </location>
</feature>
<dbReference type="InterPro" id="IPR006847">
    <property type="entry name" value="IF2_N"/>
</dbReference>
<dbReference type="Gene3D" id="3.40.50.300">
    <property type="entry name" value="P-loop containing nucleotide triphosphate hydrolases"/>
    <property type="match status" value="1"/>
</dbReference>
<dbReference type="Pfam" id="PF22042">
    <property type="entry name" value="EF-G_D2"/>
    <property type="match status" value="1"/>
</dbReference>
<evidence type="ECO:0000256" key="1">
    <source>
        <dbReference type="ARBA" id="ARBA00004496"/>
    </source>
</evidence>
<name>A0A3L8PTQ1_9GAMM</name>
<dbReference type="InterPro" id="IPR053905">
    <property type="entry name" value="EF-G-like_DII"/>
</dbReference>
<keyword evidence="4 9" id="KW-0963">Cytoplasm</keyword>
<dbReference type="CDD" id="cd01887">
    <property type="entry name" value="IF2_eIF5B"/>
    <property type="match status" value="1"/>
</dbReference>
<dbReference type="FunFam" id="3.40.50.300:FF:000019">
    <property type="entry name" value="Translation initiation factor IF-2"/>
    <property type="match status" value="1"/>
</dbReference>
<evidence type="ECO:0000313" key="15">
    <source>
        <dbReference type="Proteomes" id="UP000281474"/>
    </source>
</evidence>
<dbReference type="InterPro" id="IPR009000">
    <property type="entry name" value="Transl_B-barrel_sf"/>
</dbReference>
<dbReference type="OrthoDB" id="9811804at2"/>
<dbReference type="Gene3D" id="3.30.56.50">
    <property type="entry name" value="Putative DNA-binding domain, N-terminal subdomain of bacterial translation initiation factor IF2"/>
    <property type="match status" value="1"/>
</dbReference>
<evidence type="ECO:0000256" key="9">
    <source>
        <dbReference type="HAMAP-Rule" id="MF_00100"/>
    </source>
</evidence>
<dbReference type="NCBIfam" id="TIGR00487">
    <property type="entry name" value="IF-2"/>
    <property type="match status" value="1"/>
</dbReference>
<keyword evidence="15" id="KW-1185">Reference proteome</keyword>
<evidence type="ECO:0000313" key="14">
    <source>
        <dbReference type="EMBL" id="RLV58676.1"/>
    </source>
</evidence>
<dbReference type="CDD" id="cd03702">
    <property type="entry name" value="IF2_mtIF2_II"/>
    <property type="match status" value="1"/>
</dbReference>
<dbReference type="SUPFAM" id="SSF50447">
    <property type="entry name" value="Translation proteins"/>
    <property type="match status" value="2"/>
</dbReference>
<protein>
    <recommendedName>
        <fullName evidence="3 9">Translation initiation factor IF-2</fullName>
    </recommendedName>
</protein>
<feature type="compositionally biased region" description="Basic and acidic residues" evidence="12">
    <location>
        <begin position="251"/>
        <end position="263"/>
    </location>
</feature>
<dbReference type="GO" id="GO:0003743">
    <property type="term" value="F:translation initiation factor activity"/>
    <property type="evidence" value="ECO:0007669"/>
    <property type="project" value="UniProtKB-UniRule"/>
</dbReference>
<dbReference type="FunFam" id="3.40.50.10050:FF:000001">
    <property type="entry name" value="Translation initiation factor IF-2"/>
    <property type="match status" value="1"/>
</dbReference>
<dbReference type="InterPro" id="IPR015760">
    <property type="entry name" value="TIF_IF2"/>
</dbReference>
<dbReference type="InterPro" id="IPR004161">
    <property type="entry name" value="EFTu-like_2"/>
</dbReference>
<dbReference type="InterPro" id="IPR036925">
    <property type="entry name" value="TIF_IF2_dom3_sf"/>
</dbReference>
<feature type="binding site" evidence="9">
    <location>
        <begin position="446"/>
        <end position="450"/>
    </location>
    <ligand>
        <name>GTP</name>
        <dbReference type="ChEBI" id="CHEBI:37565"/>
    </ligand>
</feature>
<feature type="binding site" evidence="9">
    <location>
        <begin position="400"/>
        <end position="407"/>
    </location>
    <ligand>
        <name>GTP</name>
        <dbReference type="ChEBI" id="CHEBI:37565"/>
    </ligand>
</feature>
<evidence type="ECO:0000256" key="5">
    <source>
        <dbReference type="ARBA" id="ARBA00022540"/>
    </source>
</evidence>
<feature type="region of interest" description="G-domain" evidence="9">
    <location>
        <begin position="394"/>
        <end position="542"/>
    </location>
</feature>
<dbReference type="EMBL" id="QZEI01000060">
    <property type="protein sequence ID" value="RLV58676.1"/>
    <property type="molecule type" value="Genomic_DNA"/>
</dbReference>
<proteinExistence type="inferred from homology"/>
<dbReference type="InterPro" id="IPR027417">
    <property type="entry name" value="P-loop_NTPase"/>
</dbReference>
<comment type="subcellular location">
    <subcellularLocation>
        <location evidence="1 9 11">Cytoplasm</location>
    </subcellularLocation>
</comment>
<keyword evidence="6 9" id="KW-0547">Nucleotide-binding</keyword>
<feature type="compositionally biased region" description="Basic and acidic residues" evidence="12">
    <location>
        <begin position="275"/>
        <end position="284"/>
    </location>
</feature>
<feature type="compositionally biased region" description="Basic residues" evidence="12">
    <location>
        <begin position="264"/>
        <end position="274"/>
    </location>
</feature>
<evidence type="ECO:0000256" key="10">
    <source>
        <dbReference type="RuleBase" id="RU000644"/>
    </source>
</evidence>
<dbReference type="PANTHER" id="PTHR43381">
    <property type="entry name" value="TRANSLATION INITIATION FACTOR IF-2-RELATED"/>
    <property type="match status" value="1"/>
</dbReference>
<dbReference type="AlphaFoldDB" id="A0A3L8PTQ1"/>
<dbReference type="FunFam" id="2.40.30.10:FF:000007">
    <property type="entry name" value="Translation initiation factor IF-2"/>
    <property type="match status" value="1"/>
</dbReference>
<dbReference type="Gene3D" id="3.40.50.10050">
    <property type="entry name" value="Translation initiation factor IF- 2, domain 3"/>
    <property type="match status" value="1"/>
</dbReference>
<feature type="compositionally biased region" description="Basic and acidic residues" evidence="12">
    <location>
        <begin position="97"/>
        <end position="243"/>
    </location>
</feature>
<dbReference type="CDD" id="cd03692">
    <property type="entry name" value="mtIF2_IVc"/>
    <property type="match status" value="1"/>
</dbReference>
<dbReference type="GO" id="GO:0005829">
    <property type="term" value="C:cytosol"/>
    <property type="evidence" value="ECO:0007669"/>
    <property type="project" value="TreeGrafter"/>
</dbReference>
<accession>A0A3L8PTQ1</accession>
<dbReference type="SUPFAM" id="SSF52540">
    <property type="entry name" value="P-loop containing nucleoside triphosphate hydrolases"/>
    <property type="match status" value="1"/>
</dbReference>
<dbReference type="RefSeq" id="WP_121840001.1">
    <property type="nucleotide sequence ID" value="NZ_ML014809.1"/>
</dbReference>
<sequence length="891" mass="97175">MAETTVEKLAAEVRSDNNVDRLIEQFAQAGMKKSKNDKVTEEEKAQLLEHLKKQHGGDEKPQTMTLQRKQKSTLSVSGSSGKSKDVQVEVRKKRTFVKRDPAELAKQAEEEAKAKAEAEAQAKAEAEAKAKADAEAKAKADEAAKAKAEADAKAKAEKEAKAKAAAEAKAAEEPKIDPKEAEEARKEEERLKAAQEEAARKKQLEEEAQAAEKARKLAEENAKRWEEEERKRKEAESKSDHHITTSQVARAAEDKSDMEEERRGRRRNKKAKGGNKRDNRNDRRNNKRGAAAAPESMAHGFNKPAAAVTRDVKIGETISVAELAQKMAIKATEIIKQMMKMGSMVTINQVLDQETAQLVAEEMGHKVILTRENELEHQVLADRGEDQAVEPRAPVVTIMGHVDHGKTSLLDYIRRAKVASGEAGGITQHIGAYHVETDNGMITFLDTPGHAAFTSMRARGAKATDIVVLVVAADDGVMPQTIEAIQHAKAAEVPLIIAVNKIDKPEADPDRVKNELSQHGVVPEDWGGEHMFVHVSAKAGTGIDELLEGILLQSEVLELTAVREGMAAGVVIESKLDKGRGPVATVLVQEGTLKQGDIVLCGLEYGKIRAMKDENGKAITEAGPSIPVEILGLSGVPQAGDEATVVKDERKAREVALYRQGKFRDVKLARQQKAKLENMFANMAEGEVSELNIILKADVQGSLEAIADSLTKLSTDEVKVNIIGRGVGALTETDATLAAASNAIMVGFNVRADAQARKTIEAESVDLRYYSVIYNLIDEVKAAMSGMLAPEFKQEIIGLAEVRDVFKSPKLGAIAGCMVTEGIVKRSAPIRVLRENVVIYEGELESLRRFKDDVQEVRNGMECGIGVKNYNDVKVGDQIEVFETVEVKRTL</sequence>
<evidence type="ECO:0000256" key="12">
    <source>
        <dbReference type="SAM" id="MobiDB-lite"/>
    </source>
</evidence>
<dbReference type="InterPro" id="IPR023115">
    <property type="entry name" value="TIF_IF2_dom3"/>
</dbReference>
<dbReference type="SUPFAM" id="SSF46955">
    <property type="entry name" value="Putative DNA-binding domain"/>
    <property type="match status" value="1"/>
</dbReference>
<organism evidence="14 15">
    <name type="scientific">Parashewanella curva</name>
    <dbReference type="NCBI Taxonomy" id="2338552"/>
    <lineage>
        <taxon>Bacteria</taxon>
        <taxon>Pseudomonadati</taxon>
        <taxon>Pseudomonadota</taxon>
        <taxon>Gammaproteobacteria</taxon>
        <taxon>Alteromonadales</taxon>
        <taxon>Shewanellaceae</taxon>
        <taxon>Parashewanella</taxon>
    </lineage>
</organism>
<comment type="similarity">
    <text evidence="2 9 10">Belongs to the TRAFAC class translation factor GTPase superfamily. Classic translation factor GTPase family. IF-2 subfamily.</text>
</comment>
<dbReference type="Pfam" id="PF03144">
    <property type="entry name" value="GTP_EFTU_D2"/>
    <property type="match status" value="1"/>
</dbReference>
<dbReference type="Gene3D" id="2.40.30.10">
    <property type="entry name" value="Translation factors"/>
    <property type="match status" value="2"/>
</dbReference>
<dbReference type="Pfam" id="PF04760">
    <property type="entry name" value="IF2_N"/>
    <property type="match status" value="2"/>
</dbReference>
<dbReference type="PANTHER" id="PTHR43381:SF5">
    <property type="entry name" value="TR-TYPE G DOMAIN-CONTAINING PROTEIN"/>
    <property type="match status" value="1"/>
</dbReference>
<dbReference type="InterPro" id="IPR005225">
    <property type="entry name" value="Small_GTP-bd"/>
</dbReference>
<dbReference type="GO" id="GO:0003924">
    <property type="term" value="F:GTPase activity"/>
    <property type="evidence" value="ECO:0007669"/>
    <property type="project" value="UniProtKB-UniRule"/>
</dbReference>
<evidence type="ECO:0000256" key="11">
    <source>
        <dbReference type="RuleBase" id="RU000645"/>
    </source>
</evidence>
<dbReference type="HAMAP" id="MF_00100_B">
    <property type="entry name" value="IF_2_B"/>
    <property type="match status" value="1"/>
</dbReference>
<comment type="function">
    <text evidence="9 10">One of the essential components for the initiation of protein synthesis. Protects formylmethionyl-tRNA from spontaneous hydrolysis and promotes its binding to the 30S ribosomal subunits. Also involved in the hydrolysis of GTP during the formation of the 70S ribosomal complex.</text>
</comment>
<keyword evidence="8 9" id="KW-0342">GTP-binding</keyword>
<feature type="domain" description="Tr-type G" evidence="13">
    <location>
        <begin position="391"/>
        <end position="560"/>
    </location>
</feature>
<evidence type="ECO:0000256" key="3">
    <source>
        <dbReference type="ARBA" id="ARBA00020675"/>
    </source>
</evidence>
<dbReference type="Pfam" id="PF00009">
    <property type="entry name" value="GTP_EFTU"/>
    <property type="match status" value="1"/>
</dbReference>
<dbReference type="InterPro" id="IPR000795">
    <property type="entry name" value="T_Tr_GTP-bd_dom"/>
</dbReference>
<evidence type="ECO:0000256" key="8">
    <source>
        <dbReference type="ARBA" id="ARBA00023134"/>
    </source>
</evidence>
<dbReference type="InterPro" id="IPR009061">
    <property type="entry name" value="DNA-bd_dom_put_sf"/>
</dbReference>
<dbReference type="GO" id="GO:0005525">
    <property type="term" value="F:GTP binding"/>
    <property type="evidence" value="ECO:0007669"/>
    <property type="project" value="UniProtKB-KW"/>
</dbReference>
<keyword evidence="5 9" id="KW-0396">Initiation factor</keyword>
<dbReference type="NCBIfam" id="TIGR00231">
    <property type="entry name" value="small_GTP"/>
    <property type="match status" value="1"/>
</dbReference>
<dbReference type="InterPro" id="IPR013575">
    <property type="entry name" value="IF2_assoc_dom_bac"/>
</dbReference>
<feature type="compositionally biased region" description="Basic and acidic residues" evidence="12">
    <location>
        <begin position="50"/>
        <end position="61"/>
    </location>
</feature>
<dbReference type="InterPro" id="IPR000178">
    <property type="entry name" value="TF_IF2_bacterial-like"/>
</dbReference>
<dbReference type="FunFam" id="2.40.30.10:FF:000008">
    <property type="entry name" value="Translation initiation factor IF-2"/>
    <property type="match status" value="1"/>
</dbReference>
<keyword evidence="7 9" id="KW-0648">Protein biosynthesis</keyword>
<dbReference type="Pfam" id="PF08364">
    <property type="entry name" value="IF2_assoc"/>
    <property type="match status" value="1"/>
</dbReference>
<dbReference type="PROSITE" id="PS51722">
    <property type="entry name" value="G_TR_2"/>
    <property type="match status" value="1"/>
</dbReference>
<comment type="caution">
    <text evidence="14">The sequence shown here is derived from an EMBL/GenBank/DDBJ whole genome shotgun (WGS) entry which is preliminary data.</text>
</comment>
<dbReference type="SUPFAM" id="SSF52156">
    <property type="entry name" value="Initiation factor IF2/eIF5b, domain 3"/>
    <property type="match status" value="1"/>
</dbReference>
<dbReference type="PROSITE" id="PS01176">
    <property type="entry name" value="IF2"/>
    <property type="match status" value="1"/>
</dbReference>
<feature type="binding site" evidence="9">
    <location>
        <begin position="500"/>
        <end position="503"/>
    </location>
    <ligand>
        <name>GTP</name>
        <dbReference type="ChEBI" id="CHEBI:37565"/>
    </ligand>
</feature>
<dbReference type="Proteomes" id="UP000281474">
    <property type="component" value="Unassembled WGS sequence"/>
</dbReference>
<dbReference type="Pfam" id="PF11987">
    <property type="entry name" value="IF-2"/>
    <property type="match status" value="1"/>
</dbReference>
<reference evidence="14 15" key="1">
    <citation type="submission" date="2018-09" db="EMBL/GenBank/DDBJ databases">
        <title>Phylogeny of the Shewanellaceae, and recommendation for two new genera, Pseudoshewanella and Parashewanella.</title>
        <authorList>
            <person name="Wang G."/>
        </authorList>
    </citation>
    <scope>NUCLEOTIDE SEQUENCE [LARGE SCALE GENOMIC DNA]</scope>
    <source>
        <strain evidence="14 15">C51</strain>
    </source>
</reference>
<evidence type="ECO:0000256" key="4">
    <source>
        <dbReference type="ARBA" id="ARBA00022490"/>
    </source>
</evidence>
<evidence type="ECO:0000256" key="6">
    <source>
        <dbReference type="ARBA" id="ARBA00022741"/>
    </source>
</evidence>
<evidence type="ECO:0000259" key="13">
    <source>
        <dbReference type="PROSITE" id="PS51722"/>
    </source>
</evidence>